<dbReference type="Proteomes" id="UP000075312">
    <property type="component" value="Unassembled WGS sequence"/>
</dbReference>
<comment type="caution">
    <text evidence="2">The sequence shown here is derived from an EMBL/GenBank/DDBJ whole genome shotgun (WGS) entry which is preliminary data.</text>
</comment>
<dbReference type="AlphaFoldDB" id="A0A149UR15"/>
<organism evidence="2 3">
    <name type="scientific">Acetobacter cerevisiae</name>
    <dbReference type="NCBI Taxonomy" id="178900"/>
    <lineage>
        <taxon>Bacteria</taxon>
        <taxon>Pseudomonadati</taxon>
        <taxon>Pseudomonadota</taxon>
        <taxon>Alphaproteobacteria</taxon>
        <taxon>Acetobacterales</taxon>
        <taxon>Acetobacteraceae</taxon>
        <taxon>Acetobacter</taxon>
    </lineage>
</organism>
<evidence type="ECO:0000313" key="3">
    <source>
        <dbReference type="Proteomes" id="UP000075312"/>
    </source>
</evidence>
<evidence type="ECO:0000313" key="2">
    <source>
        <dbReference type="EMBL" id="KXV70176.1"/>
    </source>
</evidence>
<feature type="region of interest" description="Disordered" evidence="1">
    <location>
        <begin position="1"/>
        <end position="20"/>
    </location>
</feature>
<name>A0A149UR15_9PROT</name>
<accession>A0A149UR15</accession>
<evidence type="ECO:0000256" key="1">
    <source>
        <dbReference type="SAM" id="MobiDB-lite"/>
    </source>
</evidence>
<dbReference type="EMBL" id="LHZY01000087">
    <property type="protein sequence ID" value="KXV70176.1"/>
    <property type="molecule type" value="Genomic_DNA"/>
</dbReference>
<protein>
    <submittedName>
        <fullName evidence="2">Uncharacterized protein</fullName>
    </submittedName>
</protein>
<feature type="compositionally biased region" description="Basic and acidic residues" evidence="1">
    <location>
        <begin position="1"/>
        <end position="11"/>
    </location>
</feature>
<reference evidence="2 3" key="1">
    <citation type="submission" date="2015-06" db="EMBL/GenBank/DDBJ databases">
        <title>Improved classification and identification of acetic acid bacteria using matrix-assisted laser desorption/ionization time-of-flight mass spectrometry; Gluconobacter nephelii and Gluconobacter uchimurae are later heterotypic synonyms of Gluconobacter japonicus and Gluconobacter oxydans, respectively.</title>
        <authorList>
            <person name="Li L."/>
            <person name="Cleenwerck I."/>
            <person name="De Vuyst L."/>
            <person name="Vandamme P."/>
        </authorList>
    </citation>
    <scope>NUCLEOTIDE SEQUENCE [LARGE SCALE GENOMIC DNA]</scope>
    <source>
        <strain evidence="2 3">LMG 1608</strain>
    </source>
</reference>
<proteinExistence type="predicted"/>
<gene>
    <name evidence="2" type="ORF">AD952_13590</name>
</gene>
<sequence>MPNHRITREGRGNGNTDVSGAVELRGLTSDNPIKEAQIRFSFQLKNHADMTDHQILEAVEGFLKAAKLLAEREADDH</sequence>